<keyword evidence="5" id="KW-1185">Reference proteome</keyword>
<dbReference type="PANTHER" id="PTHR35861:SF1">
    <property type="entry name" value="PHAGE TAIL SHEATH PROTEIN"/>
    <property type="match status" value="1"/>
</dbReference>
<dbReference type="Gene3D" id="3.40.50.11780">
    <property type="match status" value="2"/>
</dbReference>
<dbReference type="InterPro" id="IPR020287">
    <property type="entry name" value="Tail_sheath_C"/>
</dbReference>
<feature type="domain" description="Tail sheath protein subtilisin-like" evidence="2">
    <location>
        <begin position="268"/>
        <end position="398"/>
    </location>
</feature>
<gene>
    <name evidence="4" type="ORF">GCM10009751_13200</name>
</gene>
<evidence type="ECO:0000259" key="3">
    <source>
        <dbReference type="Pfam" id="PF17482"/>
    </source>
</evidence>
<dbReference type="PANTHER" id="PTHR35861">
    <property type="match status" value="1"/>
</dbReference>
<sequence length="517" mass="53820">MTITPTYPGVYVTEVPSGNRTVTGVATAVTAFVGVARRGPADTPVAIGNFSEFERTFGGLSRDGGLGYAVRDFYLNGGGPALVVRVAHDDAATATVDVDGLGLVAVGPGVWANTLQVVVSHPASTAEADDIAAGQGGGITGGDLFTLAIHDGDPATTDPLEVFRNVTVADGPLRVDRILGSSRLLRVDGPLPGVRPTPVTSTVELDGTAGADGGAVVADDYVGTGFAAAKRGLYALELADLVNIIVLPPPTPAGTLPAAVWPDALDYAVDRRAFLVVDPPAALTLGDAAGWATSVGLTGTATRNAGFYFPRIRHADPLRNGTIDTFAPGGAVAGVMARTDGSRGVWKAPAGLEAGLTGVVDLALDLTNGENGPLNQAGVNVLRTFRESGSVVWGARTLRGSDALADDYKYVPVRRVALFLEESLYRGTQWVVFEPNDEPLWSQIRLSVGAFLQDLFRKGAFQGTTPRDAYFVRCDAETTTQYDIDRGIVNIQVGFAPLKPAEFVMISIQQKTSAAAG</sequence>
<accession>A0ABN2NCE4</accession>
<name>A0ABN2NCE4_9MICO</name>
<protein>
    <submittedName>
        <fullName evidence="4">Phage tail sheath subtilisin-like domain-containing protein</fullName>
    </submittedName>
</protein>
<feature type="domain" description="Tail sheath protein C-terminal" evidence="3">
    <location>
        <begin position="406"/>
        <end position="510"/>
    </location>
</feature>
<dbReference type="Pfam" id="PF17482">
    <property type="entry name" value="Phage_sheath_1C"/>
    <property type="match status" value="1"/>
</dbReference>
<dbReference type="Proteomes" id="UP001501094">
    <property type="component" value="Unassembled WGS sequence"/>
</dbReference>
<comment type="similarity">
    <text evidence="1">Belongs to the myoviridae tail sheath protein family.</text>
</comment>
<evidence type="ECO:0000313" key="5">
    <source>
        <dbReference type="Proteomes" id="UP001501094"/>
    </source>
</evidence>
<comment type="caution">
    <text evidence="4">The sequence shown here is derived from an EMBL/GenBank/DDBJ whole genome shotgun (WGS) entry which is preliminary data.</text>
</comment>
<evidence type="ECO:0000256" key="1">
    <source>
        <dbReference type="ARBA" id="ARBA00008005"/>
    </source>
</evidence>
<proteinExistence type="inferred from homology"/>
<dbReference type="InterPro" id="IPR052042">
    <property type="entry name" value="Tail_sheath_structural"/>
</dbReference>
<evidence type="ECO:0000313" key="4">
    <source>
        <dbReference type="EMBL" id="GAA1857213.1"/>
    </source>
</evidence>
<organism evidence="4 5">
    <name type="scientific">Myceligenerans crystallogenes</name>
    <dbReference type="NCBI Taxonomy" id="316335"/>
    <lineage>
        <taxon>Bacteria</taxon>
        <taxon>Bacillati</taxon>
        <taxon>Actinomycetota</taxon>
        <taxon>Actinomycetes</taxon>
        <taxon>Micrococcales</taxon>
        <taxon>Promicromonosporaceae</taxon>
        <taxon>Myceligenerans</taxon>
    </lineage>
</organism>
<dbReference type="Pfam" id="PF04984">
    <property type="entry name" value="Phage_sheath_1"/>
    <property type="match status" value="1"/>
</dbReference>
<dbReference type="InterPro" id="IPR035089">
    <property type="entry name" value="Phage_sheath_subtilisin"/>
</dbReference>
<dbReference type="RefSeq" id="WP_344100811.1">
    <property type="nucleotide sequence ID" value="NZ_BAAANL010000002.1"/>
</dbReference>
<evidence type="ECO:0000259" key="2">
    <source>
        <dbReference type="Pfam" id="PF04984"/>
    </source>
</evidence>
<reference evidence="4 5" key="1">
    <citation type="journal article" date="2019" name="Int. J. Syst. Evol. Microbiol.">
        <title>The Global Catalogue of Microorganisms (GCM) 10K type strain sequencing project: providing services to taxonomists for standard genome sequencing and annotation.</title>
        <authorList>
            <consortium name="The Broad Institute Genomics Platform"/>
            <consortium name="The Broad Institute Genome Sequencing Center for Infectious Disease"/>
            <person name="Wu L."/>
            <person name="Ma J."/>
        </authorList>
    </citation>
    <scope>NUCLEOTIDE SEQUENCE [LARGE SCALE GENOMIC DNA]</scope>
    <source>
        <strain evidence="4 5">JCM 14326</strain>
    </source>
</reference>
<dbReference type="EMBL" id="BAAANL010000002">
    <property type="protein sequence ID" value="GAA1857213.1"/>
    <property type="molecule type" value="Genomic_DNA"/>
</dbReference>